<dbReference type="EMBL" id="VWFO01000005">
    <property type="protein sequence ID" value="KAA4665750.1"/>
    <property type="molecule type" value="Genomic_DNA"/>
</dbReference>
<dbReference type="Gene3D" id="2.60.120.10">
    <property type="entry name" value="Jelly Rolls"/>
    <property type="match status" value="1"/>
</dbReference>
<dbReference type="RefSeq" id="WP_004306591.1">
    <property type="nucleotide sequence ID" value="NZ_BAABYV010000001.1"/>
</dbReference>
<evidence type="ECO:0000313" key="6">
    <source>
        <dbReference type="EMBL" id="KAB1329791.1"/>
    </source>
</evidence>
<name>A0A139LF50_BACOV</name>
<evidence type="ECO:0000313" key="14">
    <source>
        <dbReference type="Proteomes" id="UP000478493"/>
    </source>
</evidence>
<feature type="domain" description="Cyclic nucleotide-binding" evidence="1">
    <location>
        <begin position="29"/>
        <end position="106"/>
    </location>
</feature>
<evidence type="ECO:0000259" key="1">
    <source>
        <dbReference type="PROSITE" id="PS50042"/>
    </source>
</evidence>
<dbReference type="InterPro" id="IPR000595">
    <property type="entry name" value="cNMP-bd_dom"/>
</dbReference>
<evidence type="ECO:0000313" key="7">
    <source>
        <dbReference type="EMBL" id="MDC7958342.1"/>
    </source>
</evidence>
<keyword evidence="13" id="KW-1185">Reference proteome</keyword>
<dbReference type="Proteomes" id="UP000478493">
    <property type="component" value="Unassembled WGS sequence"/>
</dbReference>
<dbReference type="AlphaFoldDB" id="A0A139LF50"/>
<dbReference type="Pfam" id="PF00027">
    <property type="entry name" value="cNMP_binding"/>
    <property type="match status" value="1"/>
</dbReference>
<evidence type="ECO:0000313" key="10">
    <source>
        <dbReference type="Proteomes" id="UP000365824"/>
    </source>
</evidence>
<dbReference type="Proteomes" id="UP000375690">
    <property type="component" value="Unassembled WGS sequence"/>
</dbReference>
<dbReference type="EMBL" id="JAQQPO010000009">
    <property type="protein sequence ID" value="MDC7958342.1"/>
    <property type="molecule type" value="Genomic_DNA"/>
</dbReference>
<dbReference type="EMBL" id="VWKB01000018">
    <property type="protein sequence ID" value="KAA4097003.1"/>
    <property type="molecule type" value="Genomic_DNA"/>
</dbReference>
<dbReference type="Proteomes" id="UP000473905">
    <property type="component" value="Unassembled WGS sequence"/>
</dbReference>
<proteinExistence type="predicted"/>
<gene>
    <name evidence="8" type="ORF">DW206_19280</name>
    <name evidence="6" type="ORF">F3B53_03795</name>
    <name evidence="4" type="ORF">F3B85_09010</name>
    <name evidence="5" type="ORF">F3B98_05780</name>
    <name evidence="3" type="ORF">F3D66_14135</name>
    <name evidence="2" type="ORF">F3F25_06720</name>
    <name evidence="7" type="ORF">PQ628_08975</name>
</gene>
<accession>A0A139LF50</accession>
<reference evidence="7" key="3">
    <citation type="submission" date="2022-10" db="EMBL/GenBank/DDBJ databases">
        <title>Human gut microbiome strain richness.</title>
        <authorList>
            <person name="Chen-Liaw A."/>
        </authorList>
    </citation>
    <scope>NUCLEOTIDE SEQUENCE</scope>
    <source>
        <strain evidence="7">RTP21484st1_H8_RTP21484_190118</strain>
    </source>
</reference>
<evidence type="ECO:0000313" key="5">
    <source>
        <dbReference type="EMBL" id="KAA4665750.1"/>
    </source>
</evidence>
<evidence type="ECO:0000313" key="12">
    <source>
        <dbReference type="Proteomes" id="UP000435985"/>
    </source>
</evidence>
<evidence type="ECO:0000313" key="11">
    <source>
        <dbReference type="Proteomes" id="UP000375690"/>
    </source>
</evidence>
<dbReference type="Proteomes" id="UP000435985">
    <property type="component" value="Unassembled WGS sequence"/>
</dbReference>
<dbReference type="Proteomes" id="UP001215078">
    <property type="component" value="Unassembled WGS sequence"/>
</dbReference>
<dbReference type="GeneID" id="69481604"/>
<dbReference type="EMBL" id="VWGP01000005">
    <property type="protein sequence ID" value="KAA4538370.1"/>
    <property type="molecule type" value="Genomic_DNA"/>
</dbReference>
<comment type="caution">
    <text evidence="6">The sequence shown here is derived from an EMBL/GenBank/DDBJ whole genome shotgun (WGS) entry which is preliminary data.</text>
</comment>
<dbReference type="InterPro" id="IPR014710">
    <property type="entry name" value="RmlC-like_jellyroll"/>
</dbReference>
<evidence type="ECO:0000313" key="4">
    <source>
        <dbReference type="EMBL" id="KAA4538370.1"/>
    </source>
</evidence>
<reference evidence="8 9" key="1">
    <citation type="submission" date="2018-08" db="EMBL/GenBank/DDBJ databases">
        <title>A genome reference for cultivated species of the human gut microbiota.</title>
        <authorList>
            <person name="Zou Y."/>
            <person name="Xue W."/>
            <person name="Luo G."/>
        </authorList>
    </citation>
    <scope>NUCLEOTIDE SEQUENCE [LARGE SCALE GENOMIC DNA]</scope>
    <source>
        <strain evidence="8 9">AM17-48</strain>
    </source>
</reference>
<reference evidence="10 11" key="2">
    <citation type="journal article" date="2019" name="Nat. Med.">
        <title>A library of human gut bacterial isolates paired with longitudinal multiomics data enables mechanistic microbiome research.</title>
        <authorList>
            <person name="Poyet M."/>
            <person name="Groussin M."/>
            <person name="Gibbons S.M."/>
            <person name="Avila-Pacheco J."/>
            <person name="Jiang X."/>
            <person name="Kearney S.M."/>
            <person name="Perrotta A.R."/>
            <person name="Berdy B."/>
            <person name="Zhao S."/>
            <person name="Lieberman T.D."/>
            <person name="Swanson P.K."/>
            <person name="Smith M."/>
            <person name="Roesemann S."/>
            <person name="Alexander J.E."/>
            <person name="Rich S.A."/>
            <person name="Livny J."/>
            <person name="Vlamakis H."/>
            <person name="Clish C."/>
            <person name="Bullock K."/>
            <person name="Deik A."/>
            <person name="Scott J."/>
            <person name="Pierce K.A."/>
            <person name="Xavier R.J."/>
            <person name="Alm E.J."/>
        </authorList>
    </citation>
    <scope>NUCLEOTIDE SEQUENCE [LARGE SCALE GENOMIC DNA]</scope>
    <source>
        <strain evidence="3 13">BIOML-A134</strain>
        <strain evidence="5 12">BIOML-A14</strain>
        <strain evidence="2 10">BIOML-A160</strain>
        <strain evidence="6 11">BIOML-A2</strain>
        <strain evidence="4 14">BIOML-A41</strain>
    </source>
</reference>
<sequence>MEDFNKYTSHINYSPIVDFVLQQGKQTYYKKGDYFSRQGEVCKTMGFVSSGSFRYCCTNSVGENSIVGYTFDHSFVGNYPAFQLQDKSNVDIQALCDCSVYVINYQQMADFYDTNDAHQKLGRRIAETLLWEVYDRMISMYSLTPEERYLEIINRCPDLLKLITLKELASYLLIRPETLSRIRRKVVQK</sequence>
<evidence type="ECO:0000313" key="13">
    <source>
        <dbReference type="Proteomes" id="UP000473905"/>
    </source>
</evidence>
<evidence type="ECO:0000313" key="9">
    <source>
        <dbReference type="Proteomes" id="UP000283329"/>
    </source>
</evidence>
<dbReference type="SUPFAM" id="SSF51206">
    <property type="entry name" value="cAMP-binding domain-like"/>
    <property type="match status" value="1"/>
</dbReference>
<dbReference type="Proteomes" id="UP000365824">
    <property type="component" value="Unassembled WGS sequence"/>
</dbReference>
<evidence type="ECO:0000313" key="2">
    <source>
        <dbReference type="EMBL" id="KAA3929815.1"/>
    </source>
</evidence>
<dbReference type="PROSITE" id="PS50042">
    <property type="entry name" value="CNMP_BINDING_3"/>
    <property type="match status" value="1"/>
</dbReference>
<dbReference type="InterPro" id="IPR018490">
    <property type="entry name" value="cNMP-bd_dom_sf"/>
</dbReference>
<organism evidence="6 11">
    <name type="scientific">Bacteroides ovatus</name>
    <dbReference type="NCBI Taxonomy" id="28116"/>
    <lineage>
        <taxon>Bacteria</taxon>
        <taxon>Pseudomonadati</taxon>
        <taxon>Bacteroidota</taxon>
        <taxon>Bacteroidia</taxon>
        <taxon>Bacteroidales</taxon>
        <taxon>Bacteroidaceae</taxon>
        <taxon>Bacteroides</taxon>
    </lineage>
</organism>
<dbReference type="EMBL" id="VWFC01000003">
    <property type="protein sequence ID" value="KAB1329791.1"/>
    <property type="molecule type" value="Genomic_DNA"/>
</dbReference>
<evidence type="ECO:0000313" key="8">
    <source>
        <dbReference type="EMBL" id="RHH42275.1"/>
    </source>
</evidence>
<dbReference type="CDD" id="cd00038">
    <property type="entry name" value="CAP_ED"/>
    <property type="match status" value="1"/>
</dbReference>
<dbReference type="Proteomes" id="UP000283329">
    <property type="component" value="Unassembled WGS sequence"/>
</dbReference>
<dbReference type="EMBL" id="QRJR01000023">
    <property type="protein sequence ID" value="RHH42275.1"/>
    <property type="molecule type" value="Genomic_DNA"/>
</dbReference>
<evidence type="ECO:0000313" key="3">
    <source>
        <dbReference type="EMBL" id="KAA4097003.1"/>
    </source>
</evidence>
<dbReference type="EMBL" id="VWLB01000008">
    <property type="protein sequence ID" value="KAA3929815.1"/>
    <property type="molecule type" value="Genomic_DNA"/>
</dbReference>
<dbReference type="STRING" id="28116.Bovatus_02257"/>
<protein>
    <submittedName>
        <fullName evidence="6">Crp/Fnr family transcriptional regulator</fullName>
    </submittedName>
</protein>